<dbReference type="PANTHER" id="PTHR47358">
    <property type="entry name" value="E3 UBIQUITIN-PROTEIN LIGASE HOS1"/>
    <property type="match status" value="1"/>
</dbReference>
<dbReference type="PANTHER" id="PTHR47358:SF2">
    <property type="entry name" value="E3 UBIQUITIN-PROTEIN LIGASE HOS1"/>
    <property type="match status" value="1"/>
</dbReference>
<feature type="compositionally biased region" description="Polar residues" evidence="3">
    <location>
        <begin position="58"/>
        <end position="67"/>
    </location>
</feature>
<protein>
    <recommendedName>
        <fullName evidence="4">ELYS-like domain-containing protein</fullName>
    </recommendedName>
</protein>
<sequence>MNGGTRTRLYLQTQRNERHSKQQQRYQPPTRTITKLTEDRTKGTDQNHRQCHNVEGHQASSRTITQIKSRDRNDQRSTTNERPLQQTSRDDKRLRTSEPVGKAYGSKGIRSSGDRVASTRKQTPEFISLYGWESRDPPEREAAALKSTRSTSNPHCREQNEQHLGDEESISKSPWRAEKDARHDESTAKNQLDQMPTVSATIDRGISHKRLKTMARTKASQVFLDDIALRPLLCSETAIFVISAAAPFHSSNVGNRVPCIGANKAKNGLAFCSSVFKLDVPGFCPGFWPSSYRLATVAPVLSGGDAGLARPNEQGCNSEEDSMGPNWKTSYPGKSDLEALERLVSVEPRDLCLEAKVESCRATRDLRSCGRTVQHLLVSCGHACLCAECSQRCDVCPICRTPVTRPESAMRLRLYDELVEAGFVPQAREEDCRERGKDGQFLTPDVRRLCSFFDVALENNLVSLICHYVSEVCMDECAVSSDALLSILLDGDVVKEWCKRTALNIMSCLREIYSSGPKQMQSKIDVMLKCLRKLEGVEHVLEALDSPMIDSSSPSLLEVRNMLEGVRKASQHLQVMTWFTRHRFLEGLPSRFANIGLWRASVKERKSAAVDRAWSDDQKSIGQSGSSSPATLFIEDAIGNLGIGRDDEEEGSRDILDVGRLKQAGLPSSPFRYRRDSGGHAQISSSSMIYPPDSIRAAVDLLFLEGSSDLILAKKAIFLYYLFDRHWTLTDTSWRDTVDDYAGTFGITRPFMLESLLFYLLDDSSDIALEDACQLLPEIVSPNIHPKVAQVLLERGKADIALSVLRSSGRDGRFGVVSKTDSAAAVPFSEAATAVRVRLECGLLTEGYLYQRAHWSKVKSEELRGRASKTRKQDKEAHEPRSWSQEMEALVGEICWFSIRKSLLKDMIELPWLVDEEKIVRKYLLDQAVEDPSSAAGNFLVIFYIQRCRYIEAYTVHKKLCELEEQFMARSTDEQKIIHCQNACSQRSRIVEACVDLLPQAQRQQLRSGVLNDISLLEFETATSFEQMDVEMSEFARTPEVNNVLPSPLFQTSPRKTLARKSFSRQDGKSFPSLSGRGDYFSAIVHGTGVIRPSAGVTP</sequence>
<dbReference type="Gene3D" id="3.30.40.10">
    <property type="entry name" value="Zinc/RING finger domain, C3HC4 (zinc finger)"/>
    <property type="match status" value="1"/>
</dbReference>
<reference evidence="5 6" key="1">
    <citation type="submission" date="2024-09" db="EMBL/GenBank/DDBJ databases">
        <title>Chromosome-scale assembly of Riccia fluitans.</title>
        <authorList>
            <person name="Paukszto L."/>
            <person name="Sawicki J."/>
            <person name="Karawczyk K."/>
            <person name="Piernik-Szablinska J."/>
            <person name="Szczecinska M."/>
            <person name="Mazdziarz M."/>
        </authorList>
    </citation>
    <scope>NUCLEOTIDE SEQUENCE [LARGE SCALE GENOMIC DNA]</scope>
    <source>
        <strain evidence="5">Rf_01</strain>
        <tissue evidence="5">Aerial parts of the thallus</tissue>
    </source>
</reference>
<evidence type="ECO:0000259" key="4">
    <source>
        <dbReference type="Pfam" id="PF13934"/>
    </source>
</evidence>
<feature type="compositionally biased region" description="Basic and acidic residues" evidence="3">
    <location>
        <begin position="36"/>
        <end position="55"/>
    </location>
</feature>
<dbReference type="AlphaFoldDB" id="A0ABD1XSF9"/>
<organism evidence="5 6">
    <name type="scientific">Riccia fluitans</name>
    <dbReference type="NCBI Taxonomy" id="41844"/>
    <lineage>
        <taxon>Eukaryota</taxon>
        <taxon>Viridiplantae</taxon>
        <taxon>Streptophyta</taxon>
        <taxon>Embryophyta</taxon>
        <taxon>Marchantiophyta</taxon>
        <taxon>Marchantiopsida</taxon>
        <taxon>Marchantiidae</taxon>
        <taxon>Marchantiales</taxon>
        <taxon>Ricciaceae</taxon>
        <taxon>Riccia</taxon>
    </lineage>
</organism>
<dbReference type="InterPro" id="IPR025151">
    <property type="entry name" value="ELYS_dom"/>
</dbReference>
<feature type="domain" description="ELYS-like" evidence="4">
    <location>
        <begin position="632"/>
        <end position="926"/>
    </location>
</feature>
<dbReference type="EMBL" id="JBHFFA010000007">
    <property type="protein sequence ID" value="KAL2610876.1"/>
    <property type="molecule type" value="Genomic_DNA"/>
</dbReference>
<evidence type="ECO:0000313" key="5">
    <source>
        <dbReference type="EMBL" id="KAL2610876.1"/>
    </source>
</evidence>
<keyword evidence="2" id="KW-0539">Nucleus</keyword>
<feature type="compositionally biased region" description="Polar residues" evidence="3">
    <location>
        <begin position="76"/>
        <end position="87"/>
    </location>
</feature>
<feature type="compositionally biased region" description="Basic and acidic residues" evidence="3">
    <location>
        <begin position="155"/>
        <end position="187"/>
    </location>
</feature>
<dbReference type="InterPro" id="IPR013083">
    <property type="entry name" value="Znf_RING/FYVE/PHD"/>
</dbReference>
<gene>
    <name evidence="5" type="ORF">R1flu_022568</name>
</gene>
<comment type="caution">
    <text evidence="5">The sequence shown here is derived from an EMBL/GenBank/DDBJ whole genome shotgun (WGS) entry which is preliminary data.</text>
</comment>
<evidence type="ECO:0000256" key="1">
    <source>
        <dbReference type="ARBA" id="ARBA00004123"/>
    </source>
</evidence>
<name>A0ABD1XSF9_9MARC</name>
<feature type="region of interest" description="Disordered" evidence="3">
    <location>
        <begin position="1"/>
        <end position="191"/>
    </location>
</feature>
<dbReference type="InterPro" id="IPR044718">
    <property type="entry name" value="HOS1"/>
</dbReference>
<keyword evidence="6" id="KW-1185">Reference proteome</keyword>
<evidence type="ECO:0000256" key="3">
    <source>
        <dbReference type="SAM" id="MobiDB-lite"/>
    </source>
</evidence>
<dbReference type="Pfam" id="PF13934">
    <property type="entry name" value="ELYS"/>
    <property type="match status" value="1"/>
</dbReference>
<accession>A0ABD1XSF9</accession>
<dbReference type="GO" id="GO:0005634">
    <property type="term" value="C:nucleus"/>
    <property type="evidence" value="ECO:0007669"/>
    <property type="project" value="UniProtKB-SubCell"/>
</dbReference>
<dbReference type="Proteomes" id="UP001605036">
    <property type="component" value="Unassembled WGS sequence"/>
</dbReference>
<comment type="subcellular location">
    <subcellularLocation>
        <location evidence="1">Nucleus</location>
    </subcellularLocation>
</comment>
<proteinExistence type="predicted"/>
<evidence type="ECO:0000256" key="2">
    <source>
        <dbReference type="ARBA" id="ARBA00023242"/>
    </source>
</evidence>
<feature type="compositionally biased region" description="Polar residues" evidence="3">
    <location>
        <begin position="23"/>
        <end position="35"/>
    </location>
</feature>
<evidence type="ECO:0000313" key="6">
    <source>
        <dbReference type="Proteomes" id="UP001605036"/>
    </source>
</evidence>
<feature type="compositionally biased region" description="Basic and acidic residues" evidence="3">
    <location>
        <begin position="133"/>
        <end position="143"/>
    </location>
</feature>